<evidence type="ECO:0008006" key="3">
    <source>
        <dbReference type="Google" id="ProtNLM"/>
    </source>
</evidence>
<dbReference type="Proteomes" id="UP001470230">
    <property type="component" value="Unassembled WGS sequence"/>
</dbReference>
<evidence type="ECO:0000313" key="1">
    <source>
        <dbReference type="EMBL" id="KAK8857589.1"/>
    </source>
</evidence>
<accession>A0ABR2I689</accession>
<protein>
    <recommendedName>
        <fullName evidence="3">BTB domain-containing protein</fullName>
    </recommendedName>
</protein>
<sequence>MESSNFSFALSLENMQRISFSRYDKDFTFIVDGKRYETSRFVADLVSPKIMNYHYQDESINEYILNINKQGESNTEPDYFSEFLNLVTFKSVNIDEKRANVFSEYFLQLGNFEEYFKLQPYFFDNLTTSNVVSRLNTISKKAHLIDFSPVKKMIDFCSEHFDEIPHNELFETEMTTIEEIIKNEKLKLESEDSLVEFLIELYERKKESAFLFEYVYFNEISKETIEKFVDAFSIEYMTSGVWKSISMKLTESNKRRYADQKATNKIQDKKSAEKTFLFEGQNFNGIVKYLTDKTGGNIHDNGTIEVTANLVLGSSHPRNLFDFNSSNAYQADGESSQNAEVCFDFKNRRIQLTSYSIKTDGCRHLRNWVVEVSNDCSRWEVVDQHSNDQSLNIEGQVCTFNTRVLDSFSRFVRLRTTGPNSSNDYYTFFYNIEFYGKLKEPI</sequence>
<dbReference type="EMBL" id="JAPFFF010000020">
    <property type="protein sequence ID" value="KAK8857589.1"/>
    <property type="molecule type" value="Genomic_DNA"/>
</dbReference>
<dbReference type="SUPFAM" id="SSF49785">
    <property type="entry name" value="Galactose-binding domain-like"/>
    <property type="match status" value="1"/>
</dbReference>
<proteinExistence type="predicted"/>
<dbReference type="InterPro" id="IPR008979">
    <property type="entry name" value="Galactose-bd-like_sf"/>
</dbReference>
<reference evidence="1 2" key="1">
    <citation type="submission" date="2024-04" db="EMBL/GenBank/DDBJ databases">
        <title>Tritrichomonas musculus Genome.</title>
        <authorList>
            <person name="Alves-Ferreira E."/>
            <person name="Grigg M."/>
            <person name="Lorenzi H."/>
            <person name="Galac M."/>
        </authorList>
    </citation>
    <scope>NUCLEOTIDE SEQUENCE [LARGE SCALE GENOMIC DNA]</scope>
    <source>
        <strain evidence="1 2">EAF2021</strain>
    </source>
</reference>
<dbReference type="Gene3D" id="2.60.120.260">
    <property type="entry name" value="Galactose-binding domain-like"/>
    <property type="match status" value="1"/>
</dbReference>
<organism evidence="1 2">
    <name type="scientific">Tritrichomonas musculus</name>
    <dbReference type="NCBI Taxonomy" id="1915356"/>
    <lineage>
        <taxon>Eukaryota</taxon>
        <taxon>Metamonada</taxon>
        <taxon>Parabasalia</taxon>
        <taxon>Tritrichomonadida</taxon>
        <taxon>Tritrichomonadidae</taxon>
        <taxon>Tritrichomonas</taxon>
    </lineage>
</organism>
<evidence type="ECO:0000313" key="2">
    <source>
        <dbReference type="Proteomes" id="UP001470230"/>
    </source>
</evidence>
<keyword evidence="2" id="KW-1185">Reference proteome</keyword>
<comment type="caution">
    <text evidence="1">The sequence shown here is derived from an EMBL/GenBank/DDBJ whole genome shotgun (WGS) entry which is preliminary data.</text>
</comment>
<gene>
    <name evidence="1" type="ORF">M9Y10_015994</name>
</gene>
<name>A0ABR2I689_9EUKA</name>